<evidence type="ECO:0000256" key="2">
    <source>
        <dbReference type="ARBA" id="ARBA00022771"/>
    </source>
</evidence>
<evidence type="ECO:0000256" key="1">
    <source>
        <dbReference type="ARBA" id="ARBA00022723"/>
    </source>
</evidence>
<feature type="compositionally biased region" description="Acidic residues" evidence="6">
    <location>
        <begin position="155"/>
        <end position="165"/>
    </location>
</feature>
<dbReference type="Proteomes" id="UP001162164">
    <property type="component" value="Unassembled WGS sequence"/>
</dbReference>
<protein>
    <recommendedName>
        <fullName evidence="7">THAP-type domain-containing protein</fullName>
    </recommendedName>
</protein>
<dbReference type="EMBL" id="JAPWTJ010000931">
    <property type="protein sequence ID" value="KAJ8974787.1"/>
    <property type="molecule type" value="Genomic_DNA"/>
</dbReference>
<evidence type="ECO:0000256" key="6">
    <source>
        <dbReference type="SAM" id="MobiDB-lite"/>
    </source>
</evidence>
<keyword evidence="2 5" id="KW-0863">Zinc-finger</keyword>
<evidence type="ECO:0000313" key="9">
    <source>
        <dbReference type="Proteomes" id="UP001162164"/>
    </source>
</evidence>
<reference evidence="8" key="1">
    <citation type="journal article" date="2023" name="Insect Mol. Biol.">
        <title>Genome sequencing provides insights into the evolution of gene families encoding plant cell wall-degrading enzymes in longhorned beetles.</title>
        <authorList>
            <person name="Shin N.R."/>
            <person name="Okamura Y."/>
            <person name="Kirsch R."/>
            <person name="Pauchet Y."/>
        </authorList>
    </citation>
    <scope>NUCLEOTIDE SEQUENCE</scope>
    <source>
        <strain evidence="8">MMC_N1</strain>
    </source>
</reference>
<keyword evidence="4 5" id="KW-0238">DNA-binding</keyword>
<accession>A0ABQ9JA21</accession>
<feature type="region of interest" description="Disordered" evidence="6">
    <location>
        <begin position="120"/>
        <end position="174"/>
    </location>
</feature>
<feature type="compositionally biased region" description="Polar residues" evidence="6">
    <location>
        <begin position="133"/>
        <end position="150"/>
    </location>
</feature>
<evidence type="ECO:0000256" key="3">
    <source>
        <dbReference type="ARBA" id="ARBA00022833"/>
    </source>
</evidence>
<sequence>MNTGKKGGRWCAAAQCRANSKSFNNISFFSFPEDEERCKVWAVNCNRLDLLDRGSRHCHENCKLCAWHFEDKILMLCQHDFHFLSDSENAAREDSEVLHEPVVKKEIVEKEESNLMLTRESSSIQMRKKEIEPSNSLTYEPQPSTSTGLQHISEENVEEFSDDEGESYRSNVFM</sequence>
<organism evidence="8 9">
    <name type="scientific">Molorchus minor</name>
    <dbReference type="NCBI Taxonomy" id="1323400"/>
    <lineage>
        <taxon>Eukaryota</taxon>
        <taxon>Metazoa</taxon>
        <taxon>Ecdysozoa</taxon>
        <taxon>Arthropoda</taxon>
        <taxon>Hexapoda</taxon>
        <taxon>Insecta</taxon>
        <taxon>Pterygota</taxon>
        <taxon>Neoptera</taxon>
        <taxon>Endopterygota</taxon>
        <taxon>Coleoptera</taxon>
        <taxon>Polyphaga</taxon>
        <taxon>Cucujiformia</taxon>
        <taxon>Chrysomeloidea</taxon>
        <taxon>Cerambycidae</taxon>
        <taxon>Lamiinae</taxon>
        <taxon>Monochamini</taxon>
        <taxon>Molorchus</taxon>
    </lineage>
</organism>
<evidence type="ECO:0000256" key="5">
    <source>
        <dbReference type="PROSITE-ProRule" id="PRU00309"/>
    </source>
</evidence>
<keyword evidence="3" id="KW-0862">Zinc</keyword>
<evidence type="ECO:0000313" key="8">
    <source>
        <dbReference type="EMBL" id="KAJ8974787.1"/>
    </source>
</evidence>
<keyword evidence="1" id="KW-0479">Metal-binding</keyword>
<comment type="caution">
    <text evidence="8">The sequence shown here is derived from an EMBL/GenBank/DDBJ whole genome shotgun (WGS) entry which is preliminary data.</text>
</comment>
<dbReference type="PROSITE" id="PS50950">
    <property type="entry name" value="ZF_THAP"/>
    <property type="match status" value="1"/>
</dbReference>
<name>A0ABQ9JA21_9CUCU</name>
<dbReference type="InterPro" id="IPR006612">
    <property type="entry name" value="THAP_Znf"/>
</dbReference>
<evidence type="ECO:0000256" key="4">
    <source>
        <dbReference type="ARBA" id="ARBA00023125"/>
    </source>
</evidence>
<evidence type="ECO:0000259" key="7">
    <source>
        <dbReference type="PROSITE" id="PS50950"/>
    </source>
</evidence>
<proteinExistence type="predicted"/>
<dbReference type="Pfam" id="PF05485">
    <property type="entry name" value="THAP"/>
    <property type="match status" value="1"/>
</dbReference>
<gene>
    <name evidence="8" type="ORF">NQ317_017437</name>
</gene>
<keyword evidence="9" id="KW-1185">Reference proteome</keyword>
<feature type="domain" description="THAP-type" evidence="7">
    <location>
        <begin position="6"/>
        <end position="104"/>
    </location>
</feature>
<dbReference type="SUPFAM" id="SSF57716">
    <property type="entry name" value="Glucocorticoid receptor-like (DNA-binding domain)"/>
    <property type="match status" value="1"/>
</dbReference>